<sequence>SAESASSSISFESATASVSSDPGEALYASTVDTVPLFLNFSCTLRFSNREVYTFPIDHLPSCVMELLKHCSEIYSKSFTGMDLIRISFGIYVLSWPVVRATSVGQLDAYMVSPKKPDFSPKFRKFANYFDFDYSYPAATLDVISQLPRSENEAVLRLESGISRLLKMETVLVLSRYDVTLDTLQRVMNFTIEEVDASFTDLKFLSTEALPYHQDFTNFVAMTRTYYWSEASLCQIFPLMLVRHIQTPNACISRSPFPVVCVQFVPVINIV</sequence>
<keyword evidence="2" id="KW-1185">Reference proteome</keyword>
<evidence type="ECO:0000313" key="1">
    <source>
        <dbReference type="EMBL" id="VDK48260.1"/>
    </source>
</evidence>
<evidence type="ECO:0000313" key="2">
    <source>
        <dbReference type="Proteomes" id="UP000271098"/>
    </source>
</evidence>
<name>A0A183D8A8_9BILA</name>
<dbReference type="WBParaSite" id="GPUH_0000495601-mRNA-1">
    <property type="protein sequence ID" value="GPUH_0000495601-mRNA-1"/>
    <property type="gene ID" value="GPUH_0000495601"/>
</dbReference>
<organism evidence="3">
    <name type="scientific">Gongylonema pulchrum</name>
    <dbReference type="NCBI Taxonomy" id="637853"/>
    <lineage>
        <taxon>Eukaryota</taxon>
        <taxon>Metazoa</taxon>
        <taxon>Ecdysozoa</taxon>
        <taxon>Nematoda</taxon>
        <taxon>Chromadorea</taxon>
        <taxon>Rhabditida</taxon>
        <taxon>Spirurina</taxon>
        <taxon>Spiruromorpha</taxon>
        <taxon>Spiruroidea</taxon>
        <taxon>Gongylonematidae</taxon>
        <taxon>Gongylonema</taxon>
    </lineage>
</organism>
<dbReference type="Proteomes" id="UP000271098">
    <property type="component" value="Unassembled WGS sequence"/>
</dbReference>
<protein>
    <submittedName>
        <fullName evidence="3">FH2 domain-containing protein</fullName>
    </submittedName>
</protein>
<evidence type="ECO:0000313" key="3">
    <source>
        <dbReference type="WBParaSite" id="GPUH_0000495601-mRNA-1"/>
    </source>
</evidence>
<dbReference type="EMBL" id="UYRT01009889">
    <property type="protein sequence ID" value="VDK48260.1"/>
    <property type="molecule type" value="Genomic_DNA"/>
</dbReference>
<dbReference type="PANTHER" id="PTHR14918:SF3">
    <property type="entry name" value="KICSTOR COMPLEX PROTEIN SZT2"/>
    <property type="match status" value="1"/>
</dbReference>
<gene>
    <name evidence="1" type="ORF">GPUH_LOCUS4947</name>
</gene>
<dbReference type="OrthoDB" id="43547at2759"/>
<dbReference type="PANTHER" id="PTHR14918">
    <property type="entry name" value="KICSTOR COMPLEX PROTEIN SZT2"/>
    <property type="match status" value="1"/>
</dbReference>
<reference evidence="3" key="1">
    <citation type="submission" date="2016-06" db="UniProtKB">
        <authorList>
            <consortium name="WormBaseParasite"/>
        </authorList>
    </citation>
    <scope>IDENTIFICATION</scope>
</reference>
<reference evidence="1 2" key="2">
    <citation type="submission" date="2018-11" db="EMBL/GenBank/DDBJ databases">
        <authorList>
            <consortium name="Pathogen Informatics"/>
        </authorList>
    </citation>
    <scope>NUCLEOTIDE SEQUENCE [LARGE SCALE GENOMIC DNA]</scope>
</reference>
<dbReference type="InterPro" id="IPR033228">
    <property type="entry name" value="SZT2"/>
</dbReference>
<dbReference type="GO" id="GO:0005777">
    <property type="term" value="C:peroxisome"/>
    <property type="evidence" value="ECO:0007669"/>
    <property type="project" value="InterPro"/>
</dbReference>
<dbReference type="AlphaFoldDB" id="A0A183D8A8"/>
<proteinExistence type="predicted"/>
<accession>A0A183D8A8</accession>